<name>A0A2X2UTQ5_CITKO</name>
<dbReference type="AlphaFoldDB" id="A0A2X2UTQ5"/>
<evidence type="ECO:0000313" key="2">
    <source>
        <dbReference type="Proteomes" id="UP000251584"/>
    </source>
</evidence>
<protein>
    <submittedName>
        <fullName evidence="1">Uncharacterized protein</fullName>
    </submittedName>
</protein>
<dbReference type="Proteomes" id="UP000251584">
    <property type="component" value="Unassembled WGS sequence"/>
</dbReference>
<accession>A0A2X2UTQ5</accession>
<sequence length="34" mass="3940">MWPLCYWLAVVHTFVNQPEGEHAMIAPITLLAMR</sequence>
<dbReference type="EMBL" id="UAVY01000001">
    <property type="protein sequence ID" value="SQB21792.1"/>
    <property type="molecule type" value="Genomic_DNA"/>
</dbReference>
<proteinExistence type="predicted"/>
<evidence type="ECO:0000313" key="1">
    <source>
        <dbReference type="EMBL" id="SQB21792.1"/>
    </source>
</evidence>
<organism evidence="1 2">
    <name type="scientific">Citrobacter koseri</name>
    <name type="common">Citrobacter diversus</name>
    <dbReference type="NCBI Taxonomy" id="545"/>
    <lineage>
        <taxon>Bacteria</taxon>
        <taxon>Pseudomonadati</taxon>
        <taxon>Pseudomonadota</taxon>
        <taxon>Gammaproteobacteria</taxon>
        <taxon>Enterobacterales</taxon>
        <taxon>Enterobacteriaceae</taxon>
        <taxon>Citrobacter</taxon>
    </lineage>
</organism>
<reference evidence="1 2" key="1">
    <citation type="submission" date="2018-06" db="EMBL/GenBank/DDBJ databases">
        <authorList>
            <consortium name="Pathogen Informatics"/>
            <person name="Doyle S."/>
        </authorList>
    </citation>
    <scope>NUCLEOTIDE SEQUENCE [LARGE SCALE GENOMIC DNA]</scope>
    <source>
        <strain evidence="1 2">NCTC10786</strain>
    </source>
</reference>
<gene>
    <name evidence="1" type="ORF">NCTC10786_01014</name>
</gene>